<comment type="caution">
    <text evidence="1">The sequence shown here is derived from an EMBL/GenBank/DDBJ whole genome shotgun (WGS) entry which is preliminary data.</text>
</comment>
<keyword evidence="2" id="KW-1185">Reference proteome</keyword>
<proteinExistence type="predicted"/>
<sequence>MTFQTSKATLLRFTISTWWNTMVQVTFRTMLENYLPLSAMLLSECSFLSGSWTAGIKETLAIHRGYVLEIPTNGEIRKYVHEHLRSVSVFMNTVCWQLQEPGASGRSPAVVVGARRRQA</sequence>
<accession>A0A151P8T8</accession>
<protein>
    <submittedName>
        <fullName evidence="1">Uncharacterized protein</fullName>
    </submittedName>
</protein>
<name>A0A151P8T8_ALLMI</name>
<gene>
    <name evidence="1" type="ORF">Y1Q_0015119</name>
</gene>
<dbReference type="Proteomes" id="UP000050525">
    <property type="component" value="Unassembled WGS sequence"/>
</dbReference>
<evidence type="ECO:0000313" key="2">
    <source>
        <dbReference type="Proteomes" id="UP000050525"/>
    </source>
</evidence>
<dbReference type="EMBL" id="AKHW03000563">
    <property type="protein sequence ID" value="KYO45458.1"/>
    <property type="molecule type" value="Genomic_DNA"/>
</dbReference>
<organism evidence="1 2">
    <name type="scientific">Alligator mississippiensis</name>
    <name type="common">American alligator</name>
    <dbReference type="NCBI Taxonomy" id="8496"/>
    <lineage>
        <taxon>Eukaryota</taxon>
        <taxon>Metazoa</taxon>
        <taxon>Chordata</taxon>
        <taxon>Craniata</taxon>
        <taxon>Vertebrata</taxon>
        <taxon>Euteleostomi</taxon>
        <taxon>Archelosauria</taxon>
        <taxon>Archosauria</taxon>
        <taxon>Crocodylia</taxon>
        <taxon>Alligatoridae</taxon>
        <taxon>Alligatorinae</taxon>
        <taxon>Alligator</taxon>
    </lineage>
</organism>
<evidence type="ECO:0000313" key="1">
    <source>
        <dbReference type="EMBL" id="KYO45458.1"/>
    </source>
</evidence>
<dbReference type="AlphaFoldDB" id="A0A151P8T8"/>
<reference evidence="1 2" key="1">
    <citation type="journal article" date="2012" name="Genome Biol.">
        <title>Sequencing three crocodilian genomes to illuminate the evolution of archosaurs and amniotes.</title>
        <authorList>
            <person name="St John J.A."/>
            <person name="Braun E.L."/>
            <person name="Isberg S.R."/>
            <person name="Miles L.G."/>
            <person name="Chong A.Y."/>
            <person name="Gongora J."/>
            <person name="Dalzell P."/>
            <person name="Moran C."/>
            <person name="Bed'hom B."/>
            <person name="Abzhanov A."/>
            <person name="Burgess S.C."/>
            <person name="Cooksey A.M."/>
            <person name="Castoe T.A."/>
            <person name="Crawford N.G."/>
            <person name="Densmore L.D."/>
            <person name="Drew J.C."/>
            <person name="Edwards S.V."/>
            <person name="Faircloth B.C."/>
            <person name="Fujita M.K."/>
            <person name="Greenwold M.J."/>
            <person name="Hoffmann F.G."/>
            <person name="Howard J.M."/>
            <person name="Iguchi T."/>
            <person name="Janes D.E."/>
            <person name="Khan S.Y."/>
            <person name="Kohno S."/>
            <person name="de Koning A.J."/>
            <person name="Lance S.L."/>
            <person name="McCarthy F.M."/>
            <person name="McCormack J.E."/>
            <person name="Merchant M.E."/>
            <person name="Peterson D.G."/>
            <person name="Pollock D.D."/>
            <person name="Pourmand N."/>
            <person name="Raney B.J."/>
            <person name="Roessler K.A."/>
            <person name="Sanford J.R."/>
            <person name="Sawyer R.H."/>
            <person name="Schmidt C.J."/>
            <person name="Triplett E.W."/>
            <person name="Tuberville T.D."/>
            <person name="Venegas-Anaya M."/>
            <person name="Howard J.T."/>
            <person name="Jarvis E.D."/>
            <person name="Guillette L.J.Jr."/>
            <person name="Glenn T.C."/>
            <person name="Green R.E."/>
            <person name="Ray D.A."/>
        </authorList>
    </citation>
    <scope>NUCLEOTIDE SEQUENCE [LARGE SCALE GENOMIC DNA]</scope>
    <source>
        <strain evidence="1">KSC_2009_1</strain>
    </source>
</reference>